<proteinExistence type="inferred from homology"/>
<evidence type="ECO:0000256" key="2">
    <source>
        <dbReference type="ARBA" id="ARBA00005077"/>
    </source>
</evidence>
<dbReference type="InterPro" id="IPR036480">
    <property type="entry name" value="CarbP_synth_ssu_N_sf"/>
</dbReference>
<dbReference type="PANTHER" id="PTHR43418:SF7">
    <property type="entry name" value="CARBAMOYL-PHOSPHATE SYNTHASE SMALL CHAIN"/>
    <property type="match status" value="1"/>
</dbReference>
<feature type="binding site" evidence="13">
    <location>
        <position position="243"/>
    </location>
    <ligand>
        <name>L-glutamine</name>
        <dbReference type="ChEBI" id="CHEBI:58359"/>
    </ligand>
</feature>
<evidence type="ECO:0000313" key="15">
    <source>
        <dbReference type="EMBL" id="AVR88799.1"/>
    </source>
</evidence>
<dbReference type="Gene3D" id="3.50.30.20">
    <property type="entry name" value="Carbamoyl-phosphate synthase small subunit, N-terminal domain"/>
    <property type="match status" value="1"/>
</dbReference>
<feature type="active site" evidence="13">
    <location>
        <position position="357"/>
    </location>
</feature>
<keyword evidence="7 13" id="KW-0547">Nucleotide-binding</keyword>
<evidence type="ECO:0000259" key="14">
    <source>
        <dbReference type="SMART" id="SM01097"/>
    </source>
</evidence>
<dbReference type="UniPathway" id="UPA00068">
    <property type="reaction ID" value="UER00171"/>
</dbReference>
<feature type="active site" evidence="13">
    <location>
        <position position="355"/>
    </location>
</feature>
<evidence type="ECO:0000256" key="10">
    <source>
        <dbReference type="ARBA" id="ARBA00022975"/>
    </source>
</evidence>
<dbReference type="PANTHER" id="PTHR43418">
    <property type="entry name" value="MULTIFUNCTIONAL TRYPTOPHAN BIOSYNTHESIS PROTEIN-RELATED"/>
    <property type="match status" value="1"/>
</dbReference>
<keyword evidence="10 13" id="KW-0665">Pyrimidine biosynthesis</keyword>
<dbReference type="GO" id="GO:0044205">
    <property type="term" value="P:'de novo' UMP biosynthetic process"/>
    <property type="evidence" value="ECO:0007669"/>
    <property type="project" value="UniProtKB-UniRule"/>
</dbReference>
<feature type="binding site" evidence="13">
    <location>
        <position position="315"/>
    </location>
    <ligand>
        <name>L-glutamine</name>
        <dbReference type="ChEBI" id="CHEBI:58359"/>
    </ligand>
</feature>
<dbReference type="OrthoDB" id="9804328at2"/>
<dbReference type="InterPro" id="IPR017926">
    <property type="entry name" value="GATASE"/>
</dbReference>
<feature type="binding site" evidence="13">
    <location>
        <position position="245"/>
    </location>
    <ligand>
        <name>L-glutamine</name>
        <dbReference type="ChEBI" id="CHEBI:58359"/>
    </ligand>
</feature>
<feature type="domain" description="Carbamoyl-phosphate synthase small subunit N-terminal" evidence="14">
    <location>
        <begin position="5"/>
        <end position="135"/>
    </location>
</feature>
<evidence type="ECO:0000256" key="12">
    <source>
        <dbReference type="ARBA" id="ARBA00049285"/>
    </source>
</evidence>
<dbReference type="Pfam" id="PF00117">
    <property type="entry name" value="GATase"/>
    <property type="match status" value="1"/>
</dbReference>
<comment type="similarity">
    <text evidence="3 13">Belongs to the CarA family.</text>
</comment>
<keyword evidence="5 13" id="KW-0436">Ligase</keyword>
<dbReference type="PROSITE" id="PS51273">
    <property type="entry name" value="GATASE_TYPE_1"/>
    <property type="match status" value="1"/>
</dbReference>
<evidence type="ECO:0000256" key="9">
    <source>
        <dbReference type="ARBA" id="ARBA00022962"/>
    </source>
</evidence>
<dbReference type="InterPro" id="IPR002474">
    <property type="entry name" value="CarbamoylP_synth_ssu_N"/>
</dbReference>
<dbReference type="InterPro" id="IPR006274">
    <property type="entry name" value="CarbamoylP_synth_ssu"/>
</dbReference>
<dbReference type="InterPro" id="IPR050472">
    <property type="entry name" value="Anth_synth/Amidotransfase"/>
</dbReference>
<comment type="function">
    <text evidence="13">Small subunit of the glutamine-dependent carbamoyl phosphate synthetase (CPSase). CPSase catalyzes the formation of carbamoyl phosphate from the ammonia moiety of glutamine, carbonate, and phosphate donated by ATP, constituting the first step of 2 biosynthetic pathways, one leading to arginine and/or urea and the other to pyrimidine nucleotides. The small subunit (glutamine amidotransferase) binds and cleaves glutamine to supply the large subunit with the substrate ammonia.</text>
</comment>
<dbReference type="PRINTS" id="PR00097">
    <property type="entry name" value="ANTSNTHASEII"/>
</dbReference>
<evidence type="ECO:0000256" key="4">
    <source>
        <dbReference type="ARBA" id="ARBA00022571"/>
    </source>
</evidence>
<dbReference type="Gene3D" id="3.40.50.880">
    <property type="match status" value="1"/>
</dbReference>
<dbReference type="NCBIfam" id="NF009475">
    <property type="entry name" value="PRK12838.1"/>
    <property type="match status" value="1"/>
</dbReference>
<organism evidence="15 16">
    <name type="scientific">Thauera aromatica K172</name>
    <dbReference type="NCBI Taxonomy" id="44139"/>
    <lineage>
        <taxon>Bacteria</taxon>
        <taxon>Pseudomonadati</taxon>
        <taxon>Pseudomonadota</taxon>
        <taxon>Betaproteobacteria</taxon>
        <taxon>Rhodocyclales</taxon>
        <taxon>Zoogloeaceae</taxon>
        <taxon>Thauera</taxon>
    </lineage>
</organism>
<dbReference type="SUPFAM" id="SSF52021">
    <property type="entry name" value="Carbamoyl phosphate synthetase, small subunit N-terminal domain"/>
    <property type="match status" value="1"/>
</dbReference>
<feature type="active site" description="Nucleophile" evidence="13">
    <location>
        <position position="271"/>
    </location>
</feature>
<dbReference type="KEGG" id="tak:Tharo_1892"/>
<accession>A0A2R4BN95</accession>
<dbReference type="EC" id="6.3.5.5" evidence="13"/>
<dbReference type="Proteomes" id="UP000241885">
    <property type="component" value="Chromosome"/>
</dbReference>
<evidence type="ECO:0000256" key="13">
    <source>
        <dbReference type="HAMAP-Rule" id="MF_01209"/>
    </source>
</evidence>
<dbReference type="InterPro" id="IPR029062">
    <property type="entry name" value="Class_I_gatase-like"/>
</dbReference>
<comment type="subunit">
    <text evidence="13">Composed of two chains; the small (or glutamine) chain promotes the hydrolysis of glutamine to ammonia, which is used by the large (or ammonia) chain to synthesize carbamoyl phosphate. Tetramer of heterodimers (alpha,beta)4.</text>
</comment>
<keyword evidence="6 13" id="KW-0028">Amino-acid biosynthesis</keyword>
<comment type="catalytic activity">
    <reaction evidence="11 13">
        <text>hydrogencarbonate + L-glutamine + 2 ATP + H2O = carbamoyl phosphate + L-glutamate + 2 ADP + phosphate + 2 H(+)</text>
        <dbReference type="Rhea" id="RHEA:18633"/>
        <dbReference type="ChEBI" id="CHEBI:15377"/>
        <dbReference type="ChEBI" id="CHEBI:15378"/>
        <dbReference type="ChEBI" id="CHEBI:17544"/>
        <dbReference type="ChEBI" id="CHEBI:29985"/>
        <dbReference type="ChEBI" id="CHEBI:30616"/>
        <dbReference type="ChEBI" id="CHEBI:43474"/>
        <dbReference type="ChEBI" id="CHEBI:58228"/>
        <dbReference type="ChEBI" id="CHEBI:58359"/>
        <dbReference type="ChEBI" id="CHEBI:456216"/>
        <dbReference type="EC" id="6.3.5.5"/>
    </reaction>
</comment>
<evidence type="ECO:0000256" key="1">
    <source>
        <dbReference type="ARBA" id="ARBA00004812"/>
    </source>
</evidence>
<dbReference type="EMBL" id="CP028339">
    <property type="protein sequence ID" value="AVR88799.1"/>
    <property type="molecule type" value="Genomic_DNA"/>
</dbReference>
<evidence type="ECO:0000256" key="7">
    <source>
        <dbReference type="ARBA" id="ARBA00022741"/>
    </source>
</evidence>
<dbReference type="SMART" id="SM01097">
    <property type="entry name" value="CPSase_sm_chain"/>
    <property type="match status" value="1"/>
</dbReference>
<name>A0A2R4BN95_THAAR</name>
<feature type="binding site" evidence="13">
    <location>
        <position position="272"/>
    </location>
    <ligand>
        <name>L-glutamine</name>
        <dbReference type="ChEBI" id="CHEBI:58359"/>
    </ligand>
</feature>
<comment type="pathway">
    <text evidence="1 13">Pyrimidine metabolism; UMP biosynthesis via de novo pathway; (S)-dihydroorotate from bicarbonate: step 1/3.</text>
</comment>
<dbReference type="SUPFAM" id="SSF52317">
    <property type="entry name" value="Class I glutamine amidotransferase-like"/>
    <property type="match status" value="1"/>
</dbReference>
<dbReference type="GO" id="GO:0004359">
    <property type="term" value="F:glutaminase activity"/>
    <property type="evidence" value="ECO:0007669"/>
    <property type="project" value="RHEA"/>
</dbReference>
<reference evidence="15 16" key="1">
    <citation type="submission" date="2018-03" db="EMBL/GenBank/DDBJ databases">
        <title>Complete genome sequence of Thauera aromatica, a model organism for studying aromatic compound degradation under denitrifying conditions.</title>
        <authorList>
            <person name="Lo H.-Y."/>
            <person name="Goris T."/>
            <person name="Boll M."/>
            <person name="Mueller J.A."/>
        </authorList>
    </citation>
    <scope>NUCLEOTIDE SEQUENCE [LARGE SCALE GENOMIC DNA]</scope>
    <source>
        <strain evidence="15 16">K172</strain>
    </source>
</reference>
<evidence type="ECO:0000313" key="16">
    <source>
        <dbReference type="Proteomes" id="UP000241885"/>
    </source>
</evidence>
<feature type="region of interest" description="CPSase" evidence="13">
    <location>
        <begin position="1"/>
        <end position="194"/>
    </location>
</feature>
<dbReference type="FunFam" id="3.40.50.880:FF:000011">
    <property type="entry name" value="Carbamoyl-phosphate synthase small chain"/>
    <property type="match status" value="1"/>
</dbReference>
<feature type="binding site" evidence="13">
    <location>
        <position position="313"/>
    </location>
    <ligand>
        <name>L-glutamine</name>
        <dbReference type="ChEBI" id="CHEBI:58359"/>
    </ligand>
</feature>
<feature type="binding site" evidence="13">
    <location>
        <position position="275"/>
    </location>
    <ligand>
        <name>L-glutamine</name>
        <dbReference type="ChEBI" id="CHEBI:58359"/>
    </ligand>
</feature>
<dbReference type="GO" id="GO:0005524">
    <property type="term" value="F:ATP binding"/>
    <property type="evidence" value="ECO:0007669"/>
    <property type="project" value="UniProtKB-UniRule"/>
</dbReference>
<sequence length="380" mass="40294">MSAFPSALLALADGTVFHGKGIGAVGSTVGEVVFNTSMSGYQEILTDPSYCRQIVTLTYPHIGNTGVNAEDVESFKVHAAGLIIRDLPILPSNFRMSQRLDAYLQAAGVVAIAGLDTRKLTRVLREKGAQAGCIVTAGAGETLSAEAAVAQARTFPGLAGMDLAKVVSVSERYDWKQGEWALEGGYTDRADGRFHVVAYDYGVKYNILRMLVERGCRLTVVPAQTPAAEVLALNPDGVFLSNGPGDPEPCDYAIAAIREIVATRTPTFGICLGHQLLALASGAKTMKMATGHHGANHPVKDLDSGKVLITSQNHGFAVDPSTMPANLRVTHVSLFDGTNQGLERTDVPAFSFQGHPEASPGPHDVAYLFDRFIGLMQAAA</sequence>
<dbReference type="Pfam" id="PF00988">
    <property type="entry name" value="CPSase_sm_chain"/>
    <property type="match status" value="1"/>
</dbReference>
<evidence type="ECO:0000256" key="5">
    <source>
        <dbReference type="ARBA" id="ARBA00022598"/>
    </source>
</evidence>
<comment type="catalytic activity">
    <reaction evidence="12 13">
        <text>L-glutamine + H2O = L-glutamate + NH4(+)</text>
        <dbReference type="Rhea" id="RHEA:15889"/>
        <dbReference type="ChEBI" id="CHEBI:15377"/>
        <dbReference type="ChEBI" id="CHEBI:28938"/>
        <dbReference type="ChEBI" id="CHEBI:29985"/>
        <dbReference type="ChEBI" id="CHEBI:58359"/>
    </reaction>
</comment>
<dbReference type="PRINTS" id="PR00096">
    <property type="entry name" value="GATASE"/>
</dbReference>
<keyword evidence="16" id="KW-1185">Reference proteome</keyword>
<dbReference type="RefSeq" id="WP_107220975.1">
    <property type="nucleotide sequence ID" value="NZ_CP028339.1"/>
</dbReference>
<feature type="binding site" evidence="13">
    <location>
        <position position="316"/>
    </location>
    <ligand>
        <name>L-glutamine</name>
        <dbReference type="ChEBI" id="CHEBI:58359"/>
    </ligand>
</feature>
<dbReference type="AlphaFoldDB" id="A0A2R4BN95"/>
<evidence type="ECO:0000256" key="11">
    <source>
        <dbReference type="ARBA" id="ARBA00048816"/>
    </source>
</evidence>
<dbReference type="UniPathway" id="UPA00070">
    <property type="reaction ID" value="UER00115"/>
</dbReference>
<gene>
    <name evidence="13" type="primary">carA</name>
    <name evidence="15" type="ORF">Tharo_1892</name>
</gene>
<protein>
    <recommendedName>
        <fullName evidence="13">Carbamoyl phosphate synthase small chain</fullName>
        <ecNumber evidence="13">6.3.5.5</ecNumber>
    </recommendedName>
    <alternativeName>
        <fullName evidence="13">Carbamoyl phosphate synthetase glutamine chain</fullName>
    </alternativeName>
</protein>
<dbReference type="FunFam" id="3.50.30.20:FF:000001">
    <property type="entry name" value="Carbamoyl-phosphate synthase small chain"/>
    <property type="match status" value="1"/>
</dbReference>
<evidence type="ECO:0000256" key="3">
    <source>
        <dbReference type="ARBA" id="ARBA00007800"/>
    </source>
</evidence>
<dbReference type="NCBIfam" id="TIGR01368">
    <property type="entry name" value="CPSaseIIsmall"/>
    <property type="match status" value="1"/>
</dbReference>
<keyword evidence="4 13" id="KW-0055">Arginine biosynthesis</keyword>
<keyword evidence="9 13" id="KW-0315">Glutamine amidotransferase</keyword>
<dbReference type="GO" id="GO:0006541">
    <property type="term" value="P:glutamine metabolic process"/>
    <property type="evidence" value="ECO:0007669"/>
    <property type="project" value="InterPro"/>
</dbReference>
<feature type="binding site" evidence="13">
    <location>
        <position position="49"/>
    </location>
    <ligand>
        <name>L-glutamine</name>
        <dbReference type="ChEBI" id="CHEBI:58359"/>
    </ligand>
</feature>
<dbReference type="GO" id="GO:0006526">
    <property type="term" value="P:L-arginine biosynthetic process"/>
    <property type="evidence" value="ECO:0007669"/>
    <property type="project" value="UniProtKB-UniRule"/>
</dbReference>
<dbReference type="InterPro" id="IPR035686">
    <property type="entry name" value="CPSase_GATase1"/>
</dbReference>
<dbReference type="HAMAP" id="MF_01209">
    <property type="entry name" value="CPSase_S_chain"/>
    <property type="match status" value="1"/>
</dbReference>
<dbReference type="PRINTS" id="PR00099">
    <property type="entry name" value="CPSGATASE"/>
</dbReference>
<keyword evidence="8 13" id="KW-0067">ATP-binding</keyword>
<evidence type="ECO:0000256" key="8">
    <source>
        <dbReference type="ARBA" id="ARBA00022840"/>
    </source>
</evidence>
<dbReference type="CDD" id="cd01744">
    <property type="entry name" value="GATase1_CPSase"/>
    <property type="match status" value="1"/>
</dbReference>
<comment type="pathway">
    <text evidence="2 13">Amino-acid biosynthesis; L-arginine biosynthesis; carbamoyl phosphate from bicarbonate: step 1/1.</text>
</comment>
<evidence type="ECO:0000256" key="6">
    <source>
        <dbReference type="ARBA" id="ARBA00022605"/>
    </source>
</evidence>
<dbReference type="GO" id="GO:0006207">
    <property type="term" value="P:'de novo' pyrimidine nucleobase biosynthetic process"/>
    <property type="evidence" value="ECO:0007669"/>
    <property type="project" value="InterPro"/>
</dbReference>
<dbReference type="GO" id="GO:0004088">
    <property type="term" value="F:carbamoyl-phosphate synthase (glutamine-hydrolyzing) activity"/>
    <property type="evidence" value="ECO:0007669"/>
    <property type="project" value="UniProtKB-UniRule"/>
</dbReference>